<dbReference type="Proteomes" id="UP000253551">
    <property type="component" value="Unassembled WGS sequence"/>
</dbReference>
<protein>
    <recommendedName>
        <fullName evidence="3">Homeodomain-like DNA binding domain-containing transcription factor</fullName>
    </recommendedName>
</protein>
<dbReference type="OrthoDB" id="2211252at2759"/>
<reference evidence="1 2" key="1">
    <citation type="journal article" date="2018" name="G3 (Bethesda)">
        <title>Phylogenetic and Phylogenomic Definition of Rhizopus Species.</title>
        <authorList>
            <person name="Gryganskyi A.P."/>
            <person name="Golan J."/>
            <person name="Dolatabadi S."/>
            <person name="Mondo S."/>
            <person name="Robb S."/>
            <person name="Idnurm A."/>
            <person name="Muszewska A."/>
            <person name="Steczkiewicz K."/>
            <person name="Masonjones S."/>
            <person name="Liao H.L."/>
            <person name="Gajdeczka M.T."/>
            <person name="Anike F."/>
            <person name="Vuek A."/>
            <person name="Anishchenko I.M."/>
            <person name="Voigt K."/>
            <person name="de Hoog G.S."/>
            <person name="Smith M.E."/>
            <person name="Heitman J."/>
            <person name="Vilgalys R."/>
            <person name="Stajich J.E."/>
        </authorList>
    </citation>
    <scope>NUCLEOTIDE SEQUENCE [LARGE SCALE GENOMIC DNA]</scope>
    <source>
        <strain evidence="1 2">LSU 92-RS-03</strain>
    </source>
</reference>
<dbReference type="EMBL" id="PJQM01001997">
    <property type="protein sequence ID" value="RCH99018.1"/>
    <property type="molecule type" value="Genomic_DNA"/>
</dbReference>
<dbReference type="InterPro" id="IPR009057">
    <property type="entry name" value="Homeodomain-like_sf"/>
</dbReference>
<evidence type="ECO:0000313" key="2">
    <source>
        <dbReference type="Proteomes" id="UP000253551"/>
    </source>
</evidence>
<gene>
    <name evidence="1" type="ORF">CU098_006456</name>
</gene>
<comment type="caution">
    <text evidence="1">The sequence shown here is derived from an EMBL/GenBank/DDBJ whole genome shotgun (WGS) entry which is preliminary data.</text>
</comment>
<organism evidence="1 2">
    <name type="scientific">Rhizopus stolonifer</name>
    <name type="common">Rhizopus nigricans</name>
    <dbReference type="NCBI Taxonomy" id="4846"/>
    <lineage>
        <taxon>Eukaryota</taxon>
        <taxon>Fungi</taxon>
        <taxon>Fungi incertae sedis</taxon>
        <taxon>Mucoromycota</taxon>
        <taxon>Mucoromycotina</taxon>
        <taxon>Mucoromycetes</taxon>
        <taxon>Mucorales</taxon>
        <taxon>Mucorineae</taxon>
        <taxon>Rhizopodaceae</taxon>
        <taxon>Rhizopus</taxon>
    </lineage>
</organism>
<name>A0A367KA03_RHIST</name>
<proteinExistence type="predicted"/>
<sequence length="151" mass="17584">MNIQFLFENEKGSVVDEYGRPEPMDYIVDKEHFCLETLNSHTQYLAQLSLRSERESEAMHMEKDAKPSSDSDQDKVRFFKLLFEKCLSAAAAAKQLRIHARTRQKWAKQYEKDPDGIVFRRKTDRSRILHEGYKSVILDCIDGNPSVVLDN</sequence>
<dbReference type="SUPFAM" id="SSF46689">
    <property type="entry name" value="Homeodomain-like"/>
    <property type="match status" value="1"/>
</dbReference>
<dbReference type="AlphaFoldDB" id="A0A367KA03"/>
<accession>A0A367KA03</accession>
<evidence type="ECO:0000313" key="1">
    <source>
        <dbReference type="EMBL" id="RCH99018.1"/>
    </source>
</evidence>
<feature type="non-terminal residue" evidence="1">
    <location>
        <position position="151"/>
    </location>
</feature>
<keyword evidence="2" id="KW-1185">Reference proteome</keyword>
<evidence type="ECO:0008006" key="3">
    <source>
        <dbReference type="Google" id="ProtNLM"/>
    </source>
</evidence>